<feature type="non-terminal residue" evidence="8">
    <location>
        <position position="351"/>
    </location>
</feature>
<name>A0AAD7ZUR4_DIPPU</name>
<keyword evidence="2" id="KW-0645">Protease</keyword>
<keyword evidence="6" id="KW-0464">Manganese</keyword>
<feature type="domain" description="Peptidase M24" evidence="7">
    <location>
        <begin position="49"/>
        <end position="316"/>
    </location>
</feature>
<dbReference type="AlphaFoldDB" id="A0AAD7ZUR4"/>
<reference evidence="8" key="1">
    <citation type="journal article" date="2023" name="IScience">
        <title>Live-bearing cockroach genome reveals convergent evolutionary mechanisms linked to viviparity in insects and beyond.</title>
        <authorList>
            <person name="Fouks B."/>
            <person name="Harrison M.C."/>
            <person name="Mikhailova A.A."/>
            <person name="Marchal E."/>
            <person name="English S."/>
            <person name="Carruthers M."/>
            <person name="Jennings E.C."/>
            <person name="Chiamaka E.L."/>
            <person name="Frigard R.A."/>
            <person name="Pippel M."/>
            <person name="Attardo G.M."/>
            <person name="Benoit J.B."/>
            <person name="Bornberg-Bauer E."/>
            <person name="Tobe S.S."/>
        </authorList>
    </citation>
    <scope>NUCLEOTIDE SEQUENCE</scope>
    <source>
        <strain evidence="8">Stay&amp;Tobe</strain>
    </source>
</reference>
<dbReference type="GO" id="GO:0046872">
    <property type="term" value="F:metal ion binding"/>
    <property type="evidence" value="ECO:0007669"/>
    <property type="project" value="UniProtKB-KW"/>
</dbReference>
<evidence type="ECO:0000256" key="6">
    <source>
        <dbReference type="ARBA" id="ARBA00023211"/>
    </source>
</evidence>
<reference evidence="8" key="2">
    <citation type="submission" date="2023-05" db="EMBL/GenBank/DDBJ databases">
        <authorList>
            <person name="Fouks B."/>
        </authorList>
    </citation>
    <scope>NUCLEOTIDE SEQUENCE</scope>
    <source>
        <strain evidence="8">Stay&amp;Tobe</strain>
        <tissue evidence="8">Testes</tissue>
    </source>
</reference>
<dbReference type="Pfam" id="PF00557">
    <property type="entry name" value="Peptidase_M24"/>
    <property type="match status" value="1"/>
</dbReference>
<comment type="caution">
    <text evidence="8">The sequence shown here is derived from an EMBL/GenBank/DDBJ whole genome shotgun (WGS) entry which is preliminary data.</text>
</comment>
<dbReference type="FunFam" id="3.90.230.10:FF:000002">
    <property type="entry name" value="Xaa-Pro aminopeptidase 3"/>
    <property type="match status" value="1"/>
</dbReference>
<dbReference type="InterPro" id="IPR052433">
    <property type="entry name" value="X-Pro_dipept-like"/>
</dbReference>
<dbReference type="InterPro" id="IPR029149">
    <property type="entry name" value="Creatin/AminoP/Spt16_N"/>
</dbReference>
<sequence length="351" mass="38420">LSGVNTDSGLITKEAVFDRISEFNVNNKILHSEIAECRVIKTELELDVLRYVVKISSEAHIQVMRSIRPGMMEYQAEAVFCNYAYLVGGCRHVSYACICGSGENGSILHYGHAAAPNNKLIESGDMCLFDMGANYGGYAADITCSFPVNGKFTKDQAFIYNAVLAANKALIIFTHKFRSVSWVDMHKLANRVMLGALRDGGLLIGDVDEMMEAGLGAVFQPHGLGHLMGLDVHDVGGYLKGTPTRPKEPGVNKLRTARTLEAGMVLTVEPGCYFIDMLLDEALANPEKAKFIDAKALRRFRNFGGVRIEDDVVVTENGMENLTKVPRTVEEIEAVMANKVTLSTSVMLTLT</sequence>
<evidence type="ECO:0000313" key="8">
    <source>
        <dbReference type="EMBL" id="KAJ9586238.1"/>
    </source>
</evidence>
<organism evidence="8 9">
    <name type="scientific">Diploptera punctata</name>
    <name type="common">Pacific beetle cockroach</name>
    <dbReference type="NCBI Taxonomy" id="6984"/>
    <lineage>
        <taxon>Eukaryota</taxon>
        <taxon>Metazoa</taxon>
        <taxon>Ecdysozoa</taxon>
        <taxon>Arthropoda</taxon>
        <taxon>Hexapoda</taxon>
        <taxon>Insecta</taxon>
        <taxon>Pterygota</taxon>
        <taxon>Neoptera</taxon>
        <taxon>Polyneoptera</taxon>
        <taxon>Dictyoptera</taxon>
        <taxon>Blattodea</taxon>
        <taxon>Blaberoidea</taxon>
        <taxon>Blaberidae</taxon>
        <taxon>Diplopterinae</taxon>
        <taxon>Diploptera</taxon>
    </lineage>
</organism>
<proteinExistence type="predicted"/>
<evidence type="ECO:0000256" key="2">
    <source>
        <dbReference type="ARBA" id="ARBA00022670"/>
    </source>
</evidence>
<feature type="non-terminal residue" evidence="8">
    <location>
        <position position="1"/>
    </location>
</feature>
<keyword evidence="3" id="KW-0479">Metal-binding</keyword>
<dbReference type="Gene3D" id="3.40.350.10">
    <property type="entry name" value="Creatinase/prolidase N-terminal domain"/>
    <property type="match status" value="1"/>
</dbReference>
<dbReference type="GO" id="GO:0006508">
    <property type="term" value="P:proteolysis"/>
    <property type="evidence" value="ECO:0007669"/>
    <property type="project" value="UniProtKB-KW"/>
</dbReference>
<dbReference type="PANTHER" id="PTHR48480:SF2">
    <property type="entry name" value="PEPTIDASE D"/>
    <property type="match status" value="1"/>
</dbReference>
<gene>
    <name evidence="8" type="ORF">L9F63_020100</name>
</gene>
<evidence type="ECO:0000313" key="9">
    <source>
        <dbReference type="Proteomes" id="UP001233999"/>
    </source>
</evidence>
<keyword evidence="9" id="KW-1185">Reference proteome</keyword>
<dbReference type="GO" id="GO:0008237">
    <property type="term" value="F:metallopeptidase activity"/>
    <property type="evidence" value="ECO:0007669"/>
    <property type="project" value="UniProtKB-KW"/>
</dbReference>
<dbReference type="Proteomes" id="UP001233999">
    <property type="component" value="Unassembled WGS sequence"/>
</dbReference>
<dbReference type="Gene3D" id="3.90.230.10">
    <property type="entry name" value="Creatinase/methionine aminopeptidase superfamily"/>
    <property type="match status" value="1"/>
</dbReference>
<dbReference type="SUPFAM" id="SSF55920">
    <property type="entry name" value="Creatinase/aminopeptidase"/>
    <property type="match status" value="1"/>
</dbReference>
<dbReference type="InterPro" id="IPR000994">
    <property type="entry name" value="Pept_M24"/>
</dbReference>
<dbReference type="EMBL" id="JASPKZ010007182">
    <property type="protein sequence ID" value="KAJ9586238.1"/>
    <property type="molecule type" value="Genomic_DNA"/>
</dbReference>
<evidence type="ECO:0000256" key="1">
    <source>
        <dbReference type="ARBA" id="ARBA00001936"/>
    </source>
</evidence>
<accession>A0AAD7ZUR4</accession>
<dbReference type="InterPro" id="IPR036005">
    <property type="entry name" value="Creatinase/aminopeptidase-like"/>
</dbReference>
<protein>
    <recommendedName>
        <fullName evidence="7">Peptidase M24 domain-containing protein</fullName>
    </recommendedName>
</protein>
<keyword evidence="5" id="KW-0482">Metalloprotease</keyword>
<dbReference type="CDD" id="cd01087">
    <property type="entry name" value="Prolidase"/>
    <property type="match status" value="1"/>
</dbReference>
<dbReference type="PANTHER" id="PTHR48480">
    <property type="match status" value="1"/>
</dbReference>
<evidence type="ECO:0000259" key="7">
    <source>
        <dbReference type="Pfam" id="PF00557"/>
    </source>
</evidence>
<evidence type="ECO:0000256" key="5">
    <source>
        <dbReference type="ARBA" id="ARBA00023049"/>
    </source>
</evidence>
<evidence type="ECO:0000256" key="3">
    <source>
        <dbReference type="ARBA" id="ARBA00022723"/>
    </source>
</evidence>
<keyword evidence="4" id="KW-0378">Hydrolase</keyword>
<evidence type="ECO:0000256" key="4">
    <source>
        <dbReference type="ARBA" id="ARBA00022801"/>
    </source>
</evidence>
<comment type="cofactor">
    <cofactor evidence="1">
        <name>Mn(2+)</name>
        <dbReference type="ChEBI" id="CHEBI:29035"/>
    </cofactor>
</comment>